<evidence type="ECO:0000256" key="1">
    <source>
        <dbReference type="ARBA" id="ARBA00004651"/>
    </source>
</evidence>
<protein>
    <recommendedName>
        <fullName evidence="12">Prepilin peptidase</fullName>
    </recommendedName>
</protein>
<feature type="transmembrane region" description="Helical" evidence="7">
    <location>
        <begin position="249"/>
        <end position="268"/>
    </location>
</feature>
<evidence type="ECO:0000313" key="10">
    <source>
        <dbReference type="EMBL" id="PIT92186.1"/>
    </source>
</evidence>
<dbReference type="InterPro" id="IPR000045">
    <property type="entry name" value="Prepilin_IV_endopep_pep"/>
</dbReference>
<feature type="transmembrane region" description="Helical" evidence="7">
    <location>
        <begin position="174"/>
        <end position="192"/>
    </location>
</feature>
<dbReference type="GO" id="GO:0004190">
    <property type="term" value="F:aspartic-type endopeptidase activity"/>
    <property type="evidence" value="ECO:0007669"/>
    <property type="project" value="InterPro"/>
</dbReference>
<organism evidence="10 11">
    <name type="scientific">Candidatus Harrisonbacteria bacterium CG10_big_fil_rev_8_21_14_0_10_42_17</name>
    <dbReference type="NCBI Taxonomy" id="1974584"/>
    <lineage>
        <taxon>Bacteria</taxon>
        <taxon>Candidatus Harrisoniibacteriota</taxon>
    </lineage>
</organism>
<feature type="transmembrane region" description="Helical" evidence="7">
    <location>
        <begin position="102"/>
        <end position="121"/>
    </location>
</feature>
<comment type="similarity">
    <text evidence="2">Belongs to the peptidase A24 family.</text>
</comment>
<evidence type="ECO:0000256" key="2">
    <source>
        <dbReference type="ARBA" id="ARBA00005801"/>
    </source>
</evidence>
<dbReference type="GO" id="GO:0005886">
    <property type="term" value="C:plasma membrane"/>
    <property type="evidence" value="ECO:0007669"/>
    <property type="project" value="UniProtKB-SubCell"/>
</dbReference>
<keyword evidence="6 7" id="KW-0472">Membrane</keyword>
<evidence type="ECO:0000256" key="6">
    <source>
        <dbReference type="ARBA" id="ARBA00023136"/>
    </source>
</evidence>
<evidence type="ECO:0000313" key="11">
    <source>
        <dbReference type="Proteomes" id="UP000228635"/>
    </source>
</evidence>
<accession>A0A2M6WHH2</accession>
<feature type="domain" description="Prepilin type IV endopeptidase peptidase" evidence="8">
    <location>
        <begin position="108"/>
        <end position="233"/>
    </location>
</feature>
<feature type="transmembrane region" description="Helical" evidence="7">
    <location>
        <begin position="204"/>
        <end position="237"/>
    </location>
</feature>
<evidence type="ECO:0000256" key="7">
    <source>
        <dbReference type="SAM" id="Phobius"/>
    </source>
</evidence>
<evidence type="ECO:0000259" key="9">
    <source>
        <dbReference type="Pfam" id="PF06750"/>
    </source>
</evidence>
<evidence type="ECO:0000259" key="8">
    <source>
        <dbReference type="Pfam" id="PF01478"/>
    </source>
</evidence>
<dbReference type="EMBL" id="PFBA01000032">
    <property type="protein sequence ID" value="PIT92186.1"/>
    <property type="molecule type" value="Genomic_DNA"/>
</dbReference>
<dbReference type="Gene3D" id="1.20.120.1220">
    <property type="match status" value="1"/>
</dbReference>
<sequence>MIIALQIILGLAFGSFLNVLTIRYQPEMGMKSFLRARGRSACRHCKRTLAWFELIPVASFLMLRGKCRTCKQNISLQYPLIEILTAVLAVTLPFAFSGAALALWYAASLVFITLSVIDIKWHIIPDEANILIMVLGIGYAVIQNIENSFGLVRGSFLGHYALIFGFRENVWSNHIFGSVVAALLFGVVILLTRGRGMGLGDFKLAATAGLLVGWPDILLALMIAFILGSVVGLAMIATRKKSLKSALPFGPFIVIGMYIVIFWGKYILDGYFLIVNSIV</sequence>
<keyword evidence="4 7" id="KW-0812">Transmembrane</keyword>
<evidence type="ECO:0008006" key="12">
    <source>
        <dbReference type="Google" id="ProtNLM"/>
    </source>
</evidence>
<gene>
    <name evidence="10" type="ORF">COU08_03825</name>
</gene>
<dbReference type="GO" id="GO:0006465">
    <property type="term" value="P:signal peptide processing"/>
    <property type="evidence" value="ECO:0007669"/>
    <property type="project" value="TreeGrafter"/>
</dbReference>
<dbReference type="Proteomes" id="UP000228635">
    <property type="component" value="Unassembled WGS sequence"/>
</dbReference>
<dbReference type="InterPro" id="IPR010627">
    <property type="entry name" value="Prepilin_pept_A24_N"/>
</dbReference>
<feature type="domain" description="Prepilin peptidase A24 N-terminal" evidence="9">
    <location>
        <begin position="8"/>
        <end position="93"/>
    </location>
</feature>
<dbReference type="PANTHER" id="PTHR30487">
    <property type="entry name" value="TYPE 4 PREPILIN-LIKE PROTEINS LEADER PEPTIDE-PROCESSING ENZYME"/>
    <property type="match status" value="1"/>
</dbReference>
<evidence type="ECO:0000256" key="5">
    <source>
        <dbReference type="ARBA" id="ARBA00022989"/>
    </source>
</evidence>
<dbReference type="AlphaFoldDB" id="A0A2M6WHH2"/>
<keyword evidence="5 7" id="KW-1133">Transmembrane helix</keyword>
<keyword evidence="3" id="KW-1003">Cell membrane</keyword>
<dbReference type="InterPro" id="IPR050882">
    <property type="entry name" value="Prepilin_peptidase/N-MTase"/>
</dbReference>
<dbReference type="Pfam" id="PF06750">
    <property type="entry name" value="A24_N_bact"/>
    <property type="match status" value="1"/>
</dbReference>
<comment type="caution">
    <text evidence="10">The sequence shown here is derived from an EMBL/GenBank/DDBJ whole genome shotgun (WGS) entry which is preliminary data.</text>
</comment>
<proteinExistence type="inferred from homology"/>
<reference evidence="11" key="1">
    <citation type="submission" date="2017-09" db="EMBL/GenBank/DDBJ databases">
        <title>Depth-based differentiation of microbial function through sediment-hosted aquifers and enrichment of novel symbionts in the deep terrestrial subsurface.</title>
        <authorList>
            <person name="Probst A.J."/>
            <person name="Ladd B."/>
            <person name="Jarett J.K."/>
            <person name="Geller-Mcgrath D.E."/>
            <person name="Sieber C.M.K."/>
            <person name="Emerson J.B."/>
            <person name="Anantharaman K."/>
            <person name="Thomas B.C."/>
            <person name="Malmstrom R."/>
            <person name="Stieglmeier M."/>
            <person name="Klingl A."/>
            <person name="Woyke T."/>
            <person name="Ryan C.M."/>
            <person name="Banfield J.F."/>
        </authorList>
    </citation>
    <scope>NUCLEOTIDE SEQUENCE [LARGE SCALE GENOMIC DNA]</scope>
</reference>
<name>A0A2M6WHH2_9BACT</name>
<dbReference type="PANTHER" id="PTHR30487:SF0">
    <property type="entry name" value="PREPILIN LEADER PEPTIDASE_N-METHYLTRANSFERASE-RELATED"/>
    <property type="match status" value="1"/>
</dbReference>
<comment type="subcellular location">
    <subcellularLocation>
        <location evidence="1">Cell membrane</location>
        <topology evidence="1">Multi-pass membrane protein</topology>
    </subcellularLocation>
</comment>
<evidence type="ECO:0000256" key="4">
    <source>
        <dbReference type="ARBA" id="ARBA00022692"/>
    </source>
</evidence>
<evidence type="ECO:0000256" key="3">
    <source>
        <dbReference type="ARBA" id="ARBA00022475"/>
    </source>
</evidence>
<feature type="transmembrane region" description="Helical" evidence="7">
    <location>
        <begin position="76"/>
        <end position="96"/>
    </location>
</feature>
<dbReference type="Pfam" id="PF01478">
    <property type="entry name" value="Peptidase_A24"/>
    <property type="match status" value="1"/>
</dbReference>